<dbReference type="EnsemblPlants" id="MELO3C034852.2.1">
    <property type="protein sequence ID" value="MELO3C034852.2.1"/>
    <property type="gene ID" value="MELO3C034852.2"/>
</dbReference>
<proteinExistence type="predicted"/>
<reference evidence="1" key="1">
    <citation type="submission" date="2023-03" db="UniProtKB">
        <authorList>
            <consortium name="EnsemblPlants"/>
        </authorList>
    </citation>
    <scope>IDENTIFICATION</scope>
</reference>
<evidence type="ECO:0000313" key="1">
    <source>
        <dbReference type="EnsemblPlants" id="MELO3C034852.2.1"/>
    </source>
</evidence>
<accession>A0A9I9EK31</accession>
<sequence>MATVFQEINYGKPVTLGLKKITDDMKTKNRADKVGIVGSSEKRGPTTSP</sequence>
<name>A0A9I9EK31_CUCME</name>
<dbReference type="AlphaFoldDB" id="A0A9I9EK31"/>
<dbReference type="Gramene" id="MELO3C034852.2.1">
    <property type="protein sequence ID" value="MELO3C034852.2.1"/>
    <property type="gene ID" value="MELO3C034852.2"/>
</dbReference>
<organism evidence="1">
    <name type="scientific">Cucumis melo</name>
    <name type="common">Muskmelon</name>
    <dbReference type="NCBI Taxonomy" id="3656"/>
    <lineage>
        <taxon>Eukaryota</taxon>
        <taxon>Viridiplantae</taxon>
        <taxon>Streptophyta</taxon>
        <taxon>Embryophyta</taxon>
        <taxon>Tracheophyta</taxon>
        <taxon>Spermatophyta</taxon>
        <taxon>Magnoliopsida</taxon>
        <taxon>eudicotyledons</taxon>
        <taxon>Gunneridae</taxon>
        <taxon>Pentapetalae</taxon>
        <taxon>rosids</taxon>
        <taxon>fabids</taxon>
        <taxon>Cucurbitales</taxon>
        <taxon>Cucurbitaceae</taxon>
        <taxon>Benincaseae</taxon>
        <taxon>Cucumis</taxon>
    </lineage>
</organism>
<protein>
    <submittedName>
        <fullName evidence="1">Uncharacterized protein</fullName>
    </submittedName>
</protein>